<keyword evidence="6" id="KW-0418">Kinase</keyword>
<feature type="region of interest" description="Disordered" evidence="4">
    <location>
        <begin position="653"/>
        <end position="673"/>
    </location>
</feature>
<dbReference type="InterPro" id="IPR009875">
    <property type="entry name" value="PilZ_domain"/>
</dbReference>
<dbReference type="InterPro" id="IPR008271">
    <property type="entry name" value="Ser/Thr_kinase_AS"/>
</dbReference>
<feature type="compositionally biased region" description="Basic and acidic residues" evidence="4">
    <location>
        <begin position="653"/>
        <end position="664"/>
    </location>
</feature>
<sequence>MQTEQGHSGNRRHFNRITLRLSALCIIGDQRFPAQTVNFGPDGLSIITQDTLPLVHELSVICKLDEKRNVQFNVELRHRRPVTWKKQVFTKLGLRIRDTIPADFAMYEELTAAKAAEQERKKAASKDPGEVSLTQTLPPWLSVNGSADSSISADNSLEETIFQDRVAAPVMAEQGVGAKNTTISRYVGGAATTQGERTATGARGQGTASPVKEANGDSESQALNEGSSGPNDSLPPRIDQSSQDLTFDLTYNGSMDLTVNNLSPSEESDEDDGATGAGTDEVPDDERRQAKRVRLKITCMAKFDDGNYGGETEDFSAKGLCVVFGSDLPKNGPFRLKCRESAMEEFDLKVEEKHRRQVWIDGAFRLRVGLKILKYSPNFESFLERHKIAHGKSSMDDVDRALEAGLQLKLGSENRRRQRRAYIQIPILAGADERKFRCRSVEFGAKGLSILAPLDFPTSERFPLQCFGHEKLTFDLQVEEKSRNKVTTPYGKLWRIGMRITAASENFHTFLVKNGIFNRGDLPSHVQVIDKAIESGYGSLSAESLPERRAHDRIFTKLPVLVKVGDQVYRGRSHDFGTKGLCFFAPINFPESQFYLLKCQEADRKVFKLKVHEKNRKLINRPEGSFFRIGAKIIGASPEFQGFLHKQGLIEAPDDKKENGKDQEQDTGTPAASVTAEAKTTVKGRYRFIRKVGEGSFAEIYLVHDRERKIDAAMKVLKPKFAQKKRVRDQFIHEAQIVSKFRHPNIAQEFNTGDITPEEYPRYLDFPKQVMIHHPQRMVFYTMQFIKGWSLDRVLKKEGRLSQIRTLEIMRDVASGLKYAHNHDVVHLDIKPKNIMISEDGQVLITDFGLARILDYDSAGEDTNQPSVKLKNLTGTPYYMAPEQAGGGRIVDFRADIYSLGVTAYQMSMGIRPFQGNNWYDVVTKHLKEAPPLMRDKLPQINPNFEYFVLKCLKKNPENRFETAVEVAASIEDLIRYLQADLSDVQTETKAGLVQELTVQFGNAYKSVWNDEFAITEVRKLHLLFMRYFETWDRLDLGVSAIGLEFERALVYQEDQNDKSLSFKFYEDGVRNLSFFRGLLLNDLTAFMEGVVRYLKSGRPHGIDAVTLMFQLDLRRIRADYVDTVYEDDYTREHLLELENELRHEADWNPQALLAAEQIPFTDLEPVYLDIEERFAEMKLRRIREQLGRDADPIMRQEAIEICLQTISDESGGCLDDRQAHMVSALVENCVLENDFDRAIEVLAKLDRWRRDEGLIRPGVTDPRERLANEEFFRAISDKPEKELHKYREELHQITRWTEPEQTVTVLFHLFVEEEEEFRRRFLADLCLSAAGESEALKLVDWAGLLSDKVAMLLVPAFGQLPDEVDAKIFQRWLNHEGPKTRLELVRLLCQRNFPERKTILHGCASEEGELYAESRLEAWRALGHIAPGLQEETLKSYYTVPRFTALSDDERDMVFGLIERTRSFEGLAFLKQIITTKPAQDAQTLTLENQKHAAFLLKQAGTPDGLALIRKMSKKLIGNKELIRYCKKLMG</sequence>
<dbReference type="PROSITE" id="PS00108">
    <property type="entry name" value="PROTEIN_KINASE_ST"/>
    <property type="match status" value="1"/>
</dbReference>
<dbReference type="InterPro" id="IPR011009">
    <property type="entry name" value="Kinase-like_dom_sf"/>
</dbReference>
<protein>
    <submittedName>
        <fullName evidence="6">Protein kinase</fullName>
    </submittedName>
</protein>
<feature type="binding site" evidence="3">
    <location>
        <position position="715"/>
    </location>
    <ligand>
        <name>ATP</name>
        <dbReference type="ChEBI" id="CHEBI:30616"/>
    </ligand>
</feature>
<dbReference type="CDD" id="cd14014">
    <property type="entry name" value="STKc_PknB_like"/>
    <property type="match status" value="1"/>
</dbReference>
<dbReference type="SUPFAM" id="SSF56112">
    <property type="entry name" value="Protein kinase-like (PK-like)"/>
    <property type="match status" value="1"/>
</dbReference>
<dbReference type="RefSeq" id="WP_237377323.1">
    <property type="nucleotide sequence ID" value="NZ_CP071793.1"/>
</dbReference>
<feature type="region of interest" description="Disordered" evidence="4">
    <location>
        <begin position="119"/>
        <end position="149"/>
    </location>
</feature>
<dbReference type="GO" id="GO:0005737">
    <property type="term" value="C:cytoplasm"/>
    <property type="evidence" value="ECO:0007669"/>
    <property type="project" value="TreeGrafter"/>
</dbReference>
<evidence type="ECO:0000313" key="7">
    <source>
        <dbReference type="Proteomes" id="UP000663929"/>
    </source>
</evidence>
<keyword evidence="7" id="KW-1185">Reference proteome</keyword>
<feature type="domain" description="Protein kinase" evidence="5">
    <location>
        <begin position="686"/>
        <end position="975"/>
    </location>
</feature>
<evidence type="ECO:0000256" key="4">
    <source>
        <dbReference type="SAM" id="MobiDB-lite"/>
    </source>
</evidence>
<organism evidence="6 7">
    <name type="scientific">Sulfidibacter corallicola</name>
    <dbReference type="NCBI Taxonomy" id="2818388"/>
    <lineage>
        <taxon>Bacteria</taxon>
        <taxon>Pseudomonadati</taxon>
        <taxon>Acidobacteriota</taxon>
        <taxon>Holophagae</taxon>
        <taxon>Acanthopleuribacterales</taxon>
        <taxon>Acanthopleuribacteraceae</taxon>
        <taxon>Sulfidibacter</taxon>
    </lineage>
</organism>
<keyword evidence="1 3" id="KW-0547">Nucleotide-binding</keyword>
<dbReference type="PANTHER" id="PTHR24348">
    <property type="entry name" value="SERINE/THREONINE-PROTEIN KINASE UNC-51-RELATED"/>
    <property type="match status" value="1"/>
</dbReference>
<dbReference type="Pfam" id="PF00069">
    <property type="entry name" value="Pkinase"/>
    <property type="match status" value="1"/>
</dbReference>
<dbReference type="Pfam" id="PF07238">
    <property type="entry name" value="PilZ"/>
    <property type="match status" value="2"/>
</dbReference>
<feature type="region of interest" description="Disordered" evidence="4">
    <location>
        <begin position="190"/>
        <end position="240"/>
    </location>
</feature>
<dbReference type="Gene3D" id="3.30.200.20">
    <property type="entry name" value="Phosphorylase Kinase, domain 1"/>
    <property type="match status" value="1"/>
</dbReference>
<feature type="compositionally biased region" description="Polar residues" evidence="4">
    <location>
        <begin position="217"/>
        <end position="231"/>
    </location>
</feature>
<dbReference type="Proteomes" id="UP000663929">
    <property type="component" value="Chromosome"/>
</dbReference>
<evidence type="ECO:0000256" key="3">
    <source>
        <dbReference type="PROSITE-ProRule" id="PRU10141"/>
    </source>
</evidence>
<keyword evidence="2 3" id="KW-0067">ATP-binding</keyword>
<dbReference type="PROSITE" id="PS00107">
    <property type="entry name" value="PROTEIN_KINASE_ATP"/>
    <property type="match status" value="1"/>
</dbReference>
<dbReference type="GO" id="GO:0035438">
    <property type="term" value="F:cyclic-di-GMP binding"/>
    <property type="evidence" value="ECO:0007669"/>
    <property type="project" value="InterPro"/>
</dbReference>
<dbReference type="PROSITE" id="PS50011">
    <property type="entry name" value="PROTEIN_KINASE_DOM"/>
    <property type="match status" value="1"/>
</dbReference>
<reference evidence="6" key="1">
    <citation type="submission" date="2021-03" db="EMBL/GenBank/DDBJ databases">
        <title>Acanthopleuribacteraceae sp. M133.</title>
        <authorList>
            <person name="Wang G."/>
        </authorList>
    </citation>
    <scope>NUCLEOTIDE SEQUENCE</scope>
    <source>
        <strain evidence="6">M133</strain>
    </source>
</reference>
<dbReference type="InterPro" id="IPR017441">
    <property type="entry name" value="Protein_kinase_ATP_BS"/>
</dbReference>
<keyword evidence="6" id="KW-0808">Transferase</keyword>
<accession>A0A8A4TCJ6</accession>
<dbReference type="Gene3D" id="2.40.10.220">
    <property type="entry name" value="predicted glycosyltransferase like domains"/>
    <property type="match status" value="1"/>
</dbReference>
<dbReference type="InterPro" id="IPR000719">
    <property type="entry name" value="Prot_kinase_dom"/>
</dbReference>
<feature type="compositionally biased region" description="Basic and acidic residues" evidence="4">
    <location>
        <begin position="119"/>
        <end position="129"/>
    </location>
</feature>
<evidence type="ECO:0000256" key="1">
    <source>
        <dbReference type="ARBA" id="ARBA00022741"/>
    </source>
</evidence>
<feature type="region of interest" description="Disordered" evidence="4">
    <location>
        <begin position="256"/>
        <end position="289"/>
    </location>
</feature>
<dbReference type="KEGG" id="scor:J3U87_18850"/>
<name>A0A8A4TCJ6_SULCO</name>
<gene>
    <name evidence="6" type="ORF">J3U87_18850</name>
</gene>
<evidence type="ECO:0000313" key="6">
    <source>
        <dbReference type="EMBL" id="QTD47656.1"/>
    </source>
</evidence>
<dbReference type="EMBL" id="CP071793">
    <property type="protein sequence ID" value="QTD47656.1"/>
    <property type="molecule type" value="Genomic_DNA"/>
</dbReference>
<dbReference type="InterPro" id="IPR045269">
    <property type="entry name" value="Atg1-like"/>
</dbReference>
<dbReference type="SUPFAM" id="SSF141371">
    <property type="entry name" value="PilZ domain-like"/>
    <property type="match status" value="2"/>
</dbReference>
<proteinExistence type="predicted"/>
<dbReference type="GO" id="GO:0005524">
    <property type="term" value="F:ATP binding"/>
    <property type="evidence" value="ECO:0007669"/>
    <property type="project" value="UniProtKB-UniRule"/>
</dbReference>
<feature type="compositionally biased region" description="Polar residues" evidence="4">
    <location>
        <begin position="132"/>
        <end position="149"/>
    </location>
</feature>
<evidence type="ECO:0000256" key="2">
    <source>
        <dbReference type="ARBA" id="ARBA00022840"/>
    </source>
</evidence>
<dbReference type="GO" id="GO:0004674">
    <property type="term" value="F:protein serine/threonine kinase activity"/>
    <property type="evidence" value="ECO:0007669"/>
    <property type="project" value="InterPro"/>
</dbReference>
<dbReference type="Gene3D" id="1.10.510.10">
    <property type="entry name" value="Transferase(Phosphotransferase) domain 1"/>
    <property type="match status" value="1"/>
</dbReference>
<evidence type="ECO:0000259" key="5">
    <source>
        <dbReference type="PROSITE" id="PS50011"/>
    </source>
</evidence>
<dbReference type="SMART" id="SM00220">
    <property type="entry name" value="S_TKc"/>
    <property type="match status" value="1"/>
</dbReference>